<dbReference type="Pfam" id="PF25611">
    <property type="entry name" value="KCTD_C"/>
    <property type="match status" value="1"/>
</dbReference>
<evidence type="ECO:0000313" key="3">
    <source>
        <dbReference type="EnsemblMetazoa" id="BGLB008414-PB"/>
    </source>
</evidence>
<feature type="domain" description="Potassium channel tetramerisation-type BTB" evidence="1">
    <location>
        <begin position="83"/>
        <end position="169"/>
    </location>
</feature>
<dbReference type="InterPro" id="IPR011333">
    <property type="entry name" value="SKP1/BTB/POZ_sf"/>
</dbReference>
<dbReference type="Proteomes" id="UP000076420">
    <property type="component" value="Unassembled WGS sequence"/>
</dbReference>
<sequence>MSFDSPTEGLEVDDDENGSVEEIITVHQIPIPKLLTFQNQKYPNNVWSQYSTSSIPPGDQQRAYKETGTPPFASSLVFPPIIPLNVGGHIYMTRLSTLLKFPDSMLATMFSGRHKIDQDKDGNFFLDSNGAVFEYILEYLRYGSVPPVDKMTFMLFRDANYYGLHELVERLQLKPEIATMAVKEAQRAQFPNYAFVKEETIKIAMARATVSRVGDVSIYAYRKEFIPKAINFNTKHSCIIDNAQLTVGPWDAPADEDTFIRCLENDLMEEGFTLRPHDGKKKCKYYFNQTCQKCIFKITIVFD</sequence>
<dbReference type="EnsemblMetazoa" id="BGLB008414-RB">
    <property type="protein sequence ID" value="BGLB008414-PB"/>
    <property type="gene ID" value="BGLB008414"/>
</dbReference>
<protein>
    <submittedName>
        <fullName evidence="3">Uncharacterized protein</fullName>
    </submittedName>
</protein>
<dbReference type="VEuPathDB" id="VectorBase:BGLAX_030904"/>
<dbReference type="PANTHER" id="PTHR14499:SF145">
    <property type="entry name" value="POTASSIUM CHANNEL REGULATORY PROTEIN-LIKE"/>
    <property type="match status" value="1"/>
</dbReference>
<proteinExistence type="predicted"/>
<dbReference type="VEuPathDB" id="VectorBase:BGLB008414"/>
<dbReference type="KEGG" id="bgt:106069230"/>
<dbReference type="STRING" id="6526.A0A2C9JUW6"/>
<gene>
    <name evidence="3" type="primary">106069230</name>
</gene>
<dbReference type="AlphaFoldDB" id="A0A2C9JUW6"/>
<dbReference type="GO" id="GO:0051260">
    <property type="term" value="P:protein homooligomerization"/>
    <property type="evidence" value="ECO:0007669"/>
    <property type="project" value="InterPro"/>
</dbReference>
<feature type="domain" description="KCTD7/14 C-terminal" evidence="2">
    <location>
        <begin position="183"/>
        <end position="297"/>
    </location>
</feature>
<evidence type="ECO:0000259" key="2">
    <source>
        <dbReference type="Pfam" id="PF25611"/>
    </source>
</evidence>
<dbReference type="PANTHER" id="PTHR14499">
    <property type="entry name" value="POTASSIUM CHANNEL TETRAMERIZATION DOMAIN-CONTAINING"/>
    <property type="match status" value="1"/>
</dbReference>
<evidence type="ECO:0000313" key="4">
    <source>
        <dbReference type="Proteomes" id="UP000076420"/>
    </source>
</evidence>
<name>A0A2C9JUW6_BIOGL</name>
<dbReference type="InterPro" id="IPR057890">
    <property type="entry name" value="KCTD7/14_C"/>
</dbReference>
<dbReference type="SUPFAM" id="SSF54695">
    <property type="entry name" value="POZ domain"/>
    <property type="match status" value="1"/>
</dbReference>
<reference evidence="3" key="1">
    <citation type="submission" date="2020-05" db="UniProtKB">
        <authorList>
            <consortium name="EnsemblMetazoa"/>
        </authorList>
    </citation>
    <scope>IDENTIFICATION</scope>
    <source>
        <strain evidence="3">BB02</strain>
    </source>
</reference>
<organism evidence="3 4">
    <name type="scientific">Biomphalaria glabrata</name>
    <name type="common">Bloodfluke planorb</name>
    <name type="synonym">Freshwater snail</name>
    <dbReference type="NCBI Taxonomy" id="6526"/>
    <lineage>
        <taxon>Eukaryota</taxon>
        <taxon>Metazoa</taxon>
        <taxon>Spiralia</taxon>
        <taxon>Lophotrochozoa</taxon>
        <taxon>Mollusca</taxon>
        <taxon>Gastropoda</taxon>
        <taxon>Heterobranchia</taxon>
        <taxon>Euthyneura</taxon>
        <taxon>Panpulmonata</taxon>
        <taxon>Hygrophila</taxon>
        <taxon>Lymnaeoidea</taxon>
        <taxon>Planorbidae</taxon>
        <taxon>Biomphalaria</taxon>
    </lineage>
</organism>
<accession>A0A2C9JUW6</accession>
<dbReference type="InterPro" id="IPR003131">
    <property type="entry name" value="T1-type_BTB"/>
</dbReference>
<dbReference type="Pfam" id="PF02214">
    <property type="entry name" value="BTB_2"/>
    <property type="match status" value="1"/>
</dbReference>
<dbReference type="RefSeq" id="XP_013084299.2">
    <property type="nucleotide sequence ID" value="XM_013228845.2"/>
</dbReference>
<dbReference type="OrthoDB" id="2414723at2759"/>
<evidence type="ECO:0000259" key="1">
    <source>
        <dbReference type="Pfam" id="PF02214"/>
    </source>
</evidence>
<dbReference type="Gene3D" id="3.30.710.10">
    <property type="entry name" value="Potassium Channel Kv1.1, Chain A"/>
    <property type="match status" value="1"/>
</dbReference>